<evidence type="ECO:0000313" key="2">
    <source>
        <dbReference type="EMBL" id="TNN79879.1"/>
    </source>
</evidence>
<protein>
    <submittedName>
        <fullName evidence="2">Uncharacterized protein</fullName>
    </submittedName>
</protein>
<feature type="region of interest" description="Disordered" evidence="1">
    <location>
        <begin position="104"/>
        <end position="155"/>
    </location>
</feature>
<sequence length="190" mass="20727">MFDLNAEQHNGICTAKEVEKRKEPPPKKKFSSWSWRINKQPRTFSHSRLGGVTLCQLTTLNVESADTALFQQVARGSSRGFPPPATYRDFIVIRGVEAPTLDSCTNSNMPAFHTTKEKPRDTQTGTESAEAERPAASGAQRGQKHPGHAIDCEDVGLNPGGGRWKAFLSSSLAPAKRSRYTVECLAAAEG</sequence>
<dbReference type="EMBL" id="SRLO01000060">
    <property type="protein sequence ID" value="TNN79879.1"/>
    <property type="molecule type" value="Genomic_DNA"/>
</dbReference>
<gene>
    <name evidence="2" type="ORF">EYF80_009916</name>
</gene>
<reference evidence="2 3" key="1">
    <citation type="submission" date="2019-03" db="EMBL/GenBank/DDBJ databases">
        <title>First draft genome of Liparis tanakae, snailfish: a comprehensive survey of snailfish specific genes.</title>
        <authorList>
            <person name="Kim W."/>
            <person name="Song I."/>
            <person name="Jeong J.-H."/>
            <person name="Kim D."/>
            <person name="Kim S."/>
            <person name="Ryu S."/>
            <person name="Song J.Y."/>
            <person name="Lee S.K."/>
        </authorList>
    </citation>
    <scope>NUCLEOTIDE SEQUENCE [LARGE SCALE GENOMIC DNA]</scope>
    <source>
        <tissue evidence="2">Muscle</tissue>
    </source>
</reference>
<accession>A0A4Z2IPD5</accession>
<organism evidence="2 3">
    <name type="scientific">Liparis tanakae</name>
    <name type="common">Tanaka's snailfish</name>
    <dbReference type="NCBI Taxonomy" id="230148"/>
    <lineage>
        <taxon>Eukaryota</taxon>
        <taxon>Metazoa</taxon>
        <taxon>Chordata</taxon>
        <taxon>Craniata</taxon>
        <taxon>Vertebrata</taxon>
        <taxon>Euteleostomi</taxon>
        <taxon>Actinopterygii</taxon>
        <taxon>Neopterygii</taxon>
        <taxon>Teleostei</taxon>
        <taxon>Neoteleostei</taxon>
        <taxon>Acanthomorphata</taxon>
        <taxon>Eupercaria</taxon>
        <taxon>Perciformes</taxon>
        <taxon>Cottioidei</taxon>
        <taxon>Cottales</taxon>
        <taxon>Liparidae</taxon>
        <taxon>Liparis</taxon>
    </lineage>
</organism>
<dbReference type="AlphaFoldDB" id="A0A4Z2IPD5"/>
<evidence type="ECO:0000313" key="3">
    <source>
        <dbReference type="Proteomes" id="UP000314294"/>
    </source>
</evidence>
<evidence type="ECO:0000256" key="1">
    <source>
        <dbReference type="SAM" id="MobiDB-lite"/>
    </source>
</evidence>
<proteinExistence type="predicted"/>
<comment type="caution">
    <text evidence="2">The sequence shown here is derived from an EMBL/GenBank/DDBJ whole genome shotgun (WGS) entry which is preliminary data.</text>
</comment>
<name>A0A4Z2IPD5_9TELE</name>
<keyword evidence="3" id="KW-1185">Reference proteome</keyword>
<dbReference type="Proteomes" id="UP000314294">
    <property type="component" value="Unassembled WGS sequence"/>
</dbReference>